<feature type="transmembrane region" description="Helical" evidence="2">
    <location>
        <begin position="87"/>
        <end position="112"/>
    </location>
</feature>
<feature type="region of interest" description="Disordered" evidence="1">
    <location>
        <begin position="48"/>
        <end position="67"/>
    </location>
</feature>
<protein>
    <recommendedName>
        <fullName evidence="5">Apple domain-containing protein</fullName>
    </recommendedName>
</protein>
<dbReference type="AlphaFoldDB" id="A0A9W8NKI9"/>
<comment type="caution">
    <text evidence="3">The sequence shown here is derived from an EMBL/GenBank/DDBJ whole genome shotgun (WGS) entry which is preliminary data.</text>
</comment>
<evidence type="ECO:0000313" key="3">
    <source>
        <dbReference type="EMBL" id="KAJ3578162.1"/>
    </source>
</evidence>
<accession>A0A9W8NKI9</accession>
<organism evidence="3 4">
    <name type="scientific">Xylaria arbuscula</name>
    <dbReference type="NCBI Taxonomy" id="114810"/>
    <lineage>
        <taxon>Eukaryota</taxon>
        <taxon>Fungi</taxon>
        <taxon>Dikarya</taxon>
        <taxon>Ascomycota</taxon>
        <taxon>Pezizomycotina</taxon>
        <taxon>Sordariomycetes</taxon>
        <taxon>Xylariomycetidae</taxon>
        <taxon>Xylariales</taxon>
        <taxon>Xylariaceae</taxon>
        <taxon>Xylaria</taxon>
    </lineage>
</organism>
<keyword evidence="4" id="KW-1185">Reference proteome</keyword>
<evidence type="ECO:0000256" key="2">
    <source>
        <dbReference type="SAM" id="Phobius"/>
    </source>
</evidence>
<keyword evidence="2" id="KW-0812">Transmembrane</keyword>
<gene>
    <name evidence="3" type="ORF">NPX13_g2407</name>
</gene>
<evidence type="ECO:0000313" key="4">
    <source>
        <dbReference type="Proteomes" id="UP001148614"/>
    </source>
</evidence>
<proteinExistence type="predicted"/>
<sequence length="268" mass="28798">MDFHETHPGGNRIPWLDAYEKGPARSAMSEQRVAPLYEDGLERAYPYDPSLSPRHQGIPKGYGGNSNSSDKTNVLSDIIRRMPTSTLILAIALIILLVAAGIGGGIGASIAAKESKQCSITTVESTSAICTPEPTTRANATTTSSGVYTVETNALLPLDCPGLDSTPQTSTFAHRTSTFQMYCRNAYTYDQNKALLSIIVYSLHDCLQACVSFNHYVNSDNCTAVMFFSNLTSKLSESEANCFMATDTGSSSLKTDPEGNNLVTALIN</sequence>
<dbReference type="Proteomes" id="UP001148614">
    <property type="component" value="Unassembled WGS sequence"/>
</dbReference>
<keyword evidence="2" id="KW-1133">Transmembrane helix</keyword>
<reference evidence="3" key="1">
    <citation type="submission" date="2022-07" db="EMBL/GenBank/DDBJ databases">
        <title>Genome Sequence of Xylaria arbuscula.</title>
        <authorList>
            <person name="Buettner E."/>
        </authorList>
    </citation>
    <scope>NUCLEOTIDE SEQUENCE</scope>
    <source>
        <strain evidence="3">VT107</strain>
    </source>
</reference>
<evidence type="ECO:0000256" key="1">
    <source>
        <dbReference type="SAM" id="MobiDB-lite"/>
    </source>
</evidence>
<name>A0A9W8NKI9_9PEZI</name>
<evidence type="ECO:0008006" key="5">
    <source>
        <dbReference type="Google" id="ProtNLM"/>
    </source>
</evidence>
<dbReference type="EMBL" id="JANPWZ010000250">
    <property type="protein sequence ID" value="KAJ3578162.1"/>
    <property type="molecule type" value="Genomic_DNA"/>
</dbReference>
<keyword evidence="2" id="KW-0472">Membrane</keyword>